<dbReference type="Proteomes" id="UP000183832">
    <property type="component" value="Unassembled WGS sequence"/>
</dbReference>
<dbReference type="EMBL" id="CVRI01000067">
    <property type="protein sequence ID" value="CRL06486.1"/>
    <property type="molecule type" value="Genomic_DNA"/>
</dbReference>
<protein>
    <submittedName>
        <fullName evidence="1">CLUMA_CG019760, isoform A</fullName>
    </submittedName>
</protein>
<keyword evidence="2" id="KW-1185">Reference proteome</keyword>
<gene>
    <name evidence="1" type="ORF">CLUMA_CG019760</name>
</gene>
<sequence>MCTYLGRKEGKKEIPHHRNALRNATKWNFDFFPLTMLLGLDLRFKKKNESCVGDKAKSSPPTI</sequence>
<proteinExistence type="predicted"/>
<evidence type="ECO:0000313" key="2">
    <source>
        <dbReference type="Proteomes" id="UP000183832"/>
    </source>
</evidence>
<dbReference type="AlphaFoldDB" id="A0A1J1J4U4"/>
<reference evidence="1 2" key="1">
    <citation type="submission" date="2015-04" db="EMBL/GenBank/DDBJ databases">
        <authorList>
            <person name="Syromyatnikov M.Y."/>
            <person name="Popov V.N."/>
        </authorList>
    </citation>
    <scope>NUCLEOTIDE SEQUENCE [LARGE SCALE GENOMIC DNA]</scope>
</reference>
<accession>A0A1J1J4U4</accession>
<organism evidence="1 2">
    <name type="scientific">Clunio marinus</name>
    <dbReference type="NCBI Taxonomy" id="568069"/>
    <lineage>
        <taxon>Eukaryota</taxon>
        <taxon>Metazoa</taxon>
        <taxon>Ecdysozoa</taxon>
        <taxon>Arthropoda</taxon>
        <taxon>Hexapoda</taxon>
        <taxon>Insecta</taxon>
        <taxon>Pterygota</taxon>
        <taxon>Neoptera</taxon>
        <taxon>Endopterygota</taxon>
        <taxon>Diptera</taxon>
        <taxon>Nematocera</taxon>
        <taxon>Chironomoidea</taxon>
        <taxon>Chironomidae</taxon>
        <taxon>Clunio</taxon>
    </lineage>
</organism>
<name>A0A1J1J4U4_9DIPT</name>
<evidence type="ECO:0000313" key="1">
    <source>
        <dbReference type="EMBL" id="CRL06486.1"/>
    </source>
</evidence>